<dbReference type="OrthoDB" id="2348750at2759"/>
<accession>A0A9N9C216</accession>
<dbReference type="EMBL" id="CAJVQA010003843">
    <property type="protein sequence ID" value="CAG8584903.1"/>
    <property type="molecule type" value="Genomic_DNA"/>
</dbReference>
<feature type="compositionally biased region" description="Polar residues" evidence="1">
    <location>
        <begin position="539"/>
        <end position="549"/>
    </location>
</feature>
<feature type="compositionally biased region" description="Basic and acidic residues" evidence="1">
    <location>
        <begin position="581"/>
        <end position="594"/>
    </location>
</feature>
<gene>
    <name evidence="2" type="ORF">CPELLU_LOCUS6268</name>
</gene>
<protein>
    <submittedName>
        <fullName evidence="2">9948_t:CDS:1</fullName>
    </submittedName>
</protein>
<dbReference type="PANTHER" id="PTHR47718:SF7">
    <property type="entry name" value="PROTEIN FAR1-RELATED SEQUENCE"/>
    <property type="match status" value="1"/>
</dbReference>
<keyword evidence="3" id="KW-1185">Reference proteome</keyword>
<feature type="region of interest" description="Disordered" evidence="1">
    <location>
        <begin position="535"/>
        <end position="594"/>
    </location>
</feature>
<name>A0A9N9C216_9GLOM</name>
<evidence type="ECO:0000256" key="1">
    <source>
        <dbReference type="SAM" id="MobiDB-lite"/>
    </source>
</evidence>
<feature type="compositionally biased region" description="Basic and acidic residues" evidence="1">
    <location>
        <begin position="556"/>
        <end position="565"/>
    </location>
</feature>
<proteinExistence type="predicted"/>
<reference evidence="2" key="1">
    <citation type="submission" date="2021-06" db="EMBL/GenBank/DDBJ databases">
        <authorList>
            <person name="Kallberg Y."/>
            <person name="Tangrot J."/>
            <person name="Rosling A."/>
        </authorList>
    </citation>
    <scope>NUCLEOTIDE SEQUENCE</scope>
    <source>
        <strain evidence="2">FL966</strain>
    </source>
</reference>
<dbReference type="Proteomes" id="UP000789759">
    <property type="component" value="Unassembled WGS sequence"/>
</dbReference>
<evidence type="ECO:0000313" key="3">
    <source>
        <dbReference type="Proteomes" id="UP000789759"/>
    </source>
</evidence>
<organism evidence="2 3">
    <name type="scientific">Cetraspora pellucida</name>
    <dbReference type="NCBI Taxonomy" id="1433469"/>
    <lineage>
        <taxon>Eukaryota</taxon>
        <taxon>Fungi</taxon>
        <taxon>Fungi incertae sedis</taxon>
        <taxon>Mucoromycota</taxon>
        <taxon>Glomeromycotina</taxon>
        <taxon>Glomeromycetes</taxon>
        <taxon>Diversisporales</taxon>
        <taxon>Gigasporaceae</taxon>
        <taxon>Cetraspora</taxon>
    </lineage>
</organism>
<sequence>MEGYEEYAISDNALYEFTITDDTSYSNIQSDFAVNDILYNDQSELGVIRDFLYGNDQDNHEVGDIMNCESAEHENLMPYNSYNCYHLIEGAQDYAMKEVAKYGSKQKFKIRCYRVERSNNIIRRCTLVCEHFGQPEATKSKGKKKETTSKCVGCIWQINLSCSEKNNPHKFVYVTKLIDEHKNHTLDHAHYDFQESLEFTVDMIKDVEFFVTKINCSSQQIHKALEEKYSVKIFMPVLYRAHVWILQQIKKATFEAIPHVIFTDADPALLAAIQEEFLMTNAFHCMFHIAQNIPLNLKNNLRDFNYLQCVLYANKETWAKAFVLKLFIVEMSSTSRVESYNSKVKRLIFNLNTTLLELSEKLSLCILEEDKKTKYALFRASIPKAVLVATADTILPKVYNMLLSKNELRKYLKINLEDSTLFGEIPKFTNIMAKLMLNLVDNNKIVEMWGVQQYFFQVMLCSQAATFHIQLIRSHWYNDSEVSCNSAQEPFLVAQKFEIEQSVMMSWSNSVPYLNALVQSQEVHNINHKMLDEQDCQEPLSSDSNVTSDSEGETDNETKKGKLDLSDLMNPQKRKARGRPKGTDRMRYVSEPSKKTKCQLRCKICRSASYNRVTCSQRKE</sequence>
<comment type="caution">
    <text evidence="2">The sequence shown here is derived from an EMBL/GenBank/DDBJ whole genome shotgun (WGS) entry which is preliminary data.</text>
</comment>
<dbReference type="AlphaFoldDB" id="A0A9N9C216"/>
<evidence type="ECO:0000313" key="2">
    <source>
        <dbReference type="EMBL" id="CAG8584903.1"/>
    </source>
</evidence>
<dbReference type="PANTHER" id="PTHR47718">
    <property type="entry name" value="OS01G0519700 PROTEIN"/>
    <property type="match status" value="1"/>
</dbReference>